<feature type="region of interest" description="Disordered" evidence="7">
    <location>
        <begin position="390"/>
        <end position="420"/>
    </location>
</feature>
<dbReference type="PRINTS" id="PR00134">
    <property type="entry name" value="GLHYDRLASE10"/>
</dbReference>
<keyword evidence="11" id="KW-1185">Reference proteome</keyword>
<dbReference type="Gene3D" id="2.80.10.50">
    <property type="match status" value="2"/>
</dbReference>
<dbReference type="Pfam" id="PF14200">
    <property type="entry name" value="RicinB_lectin_2"/>
    <property type="match status" value="2"/>
</dbReference>
<evidence type="ECO:0000256" key="1">
    <source>
        <dbReference type="ARBA" id="ARBA00007495"/>
    </source>
</evidence>
<dbReference type="GO" id="GO:0045493">
    <property type="term" value="P:xylan catabolic process"/>
    <property type="evidence" value="ECO:0007669"/>
    <property type="project" value="UniProtKB-KW"/>
</dbReference>
<sequence>MRKKISTLLCFCMVITAVLFGANPVKAASIPNNANLLNTYGNVFDHVGTAIEAHEILNPNKLNYASKEYNSITVGNEMKPDYILGWQSNTMSVQQAKQMGYYVPDNYKEKTVPKLDFSTVDKMLKACYDKGLKMRGHTFVWHSQTPDWFFRQGYTKYGNYVSQAEMDARMEFYIKTYMNHVCQSKYGSIIYAWDVVNEYLHANSNPSGWQKIYGGNLGPRAPFVKKAFEYAYQCLEYYKLTNKVHLFYNDYNTYMEVKDVISLVDYVNSGKKICAGVGMQSHLSSNFPSVDYYKQALKAFCNKGYEVQVTELDAAGKNDTDQANYYYGIMKAILDCKKAGGNISAVVWWGLADDTSWRRNERPLLYSRDGVKKPAYNAVLQAFFDAGYTMGGNNRPSNPQPSNPKPSNPQPSTPQTGETKGNVRLQDGWYYIKNVNSQKYLQVAGNRGVASANVEIGHGTGVQGQKWYLQNTSDGYITLKSGLGNFMLDIAYGKNEDGANLQIYNALSHDAQKFYLQKVNGSNAVTIATKVSNGSKSIDVYNHGKADGTNVCQWKTYGNPNQQFVFEPVR</sequence>
<dbReference type="InterPro" id="IPR001000">
    <property type="entry name" value="GH10_dom"/>
</dbReference>
<dbReference type="Gene3D" id="3.20.20.80">
    <property type="entry name" value="Glycosidases"/>
    <property type="match status" value="1"/>
</dbReference>
<dbReference type="InterPro" id="IPR017853">
    <property type="entry name" value="GH"/>
</dbReference>
<dbReference type="Proteomes" id="UP000182471">
    <property type="component" value="Unassembled WGS sequence"/>
</dbReference>
<reference evidence="11" key="1">
    <citation type="submission" date="2016-10" db="EMBL/GenBank/DDBJ databases">
        <authorList>
            <person name="Varghese N."/>
            <person name="Submissions S."/>
        </authorList>
    </citation>
    <scope>NUCLEOTIDE SEQUENCE [LARGE SCALE GENOMIC DNA]</scope>
    <source>
        <strain evidence="11">S1b</strain>
    </source>
</reference>
<dbReference type="SUPFAM" id="SSF51445">
    <property type="entry name" value="(Trans)glycosidases"/>
    <property type="match status" value="1"/>
</dbReference>
<dbReference type="InterPro" id="IPR035992">
    <property type="entry name" value="Ricin_B-like_lectins"/>
</dbReference>
<keyword evidence="2 6" id="KW-0378">Hydrolase</keyword>
<evidence type="ECO:0000256" key="6">
    <source>
        <dbReference type="RuleBase" id="RU361174"/>
    </source>
</evidence>
<dbReference type="Pfam" id="PF00331">
    <property type="entry name" value="Glyco_hydro_10"/>
    <property type="match status" value="1"/>
</dbReference>
<comment type="similarity">
    <text evidence="1 6">Belongs to the glycosyl hydrolase 10 (cellulase F) family.</text>
</comment>
<dbReference type="PROSITE" id="PS51760">
    <property type="entry name" value="GH10_2"/>
    <property type="match status" value="1"/>
</dbReference>
<evidence type="ECO:0000256" key="3">
    <source>
        <dbReference type="ARBA" id="ARBA00023277"/>
    </source>
</evidence>
<evidence type="ECO:0000313" key="11">
    <source>
        <dbReference type="Proteomes" id="UP000182471"/>
    </source>
</evidence>
<feature type="chain" id="PRO_5010285767" description="Beta-xylanase" evidence="8">
    <location>
        <begin position="28"/>
        <end position="570"/>
    </location>
</feature>
<keyword evidence="8" id="KW-0732">Signal</keyword>
<protein>
    <recommendedName>
        <fullName evidence="6">Beta-xylanase</fullName>
        <ecNumber evidence="6">3.2.1.8</ecNumber>
    </recommendedName>
</protein>
<gene>
    <name evidence="10" type="ORF">SAMN02910429_01551</name>
</gene>
<dbReference type="PANTHER" id="PTHR31490">
    <property type="entry name" value="GLYCOSYL HYDROLASE"/>
    <property type="match status" value="1"/>
</dbReference>
<evidence type="ECO:0000256" key="5">
    <source>
        <dbReference type="ARBA" id="ARBA00023326"/>
    </source>
</evidence>
<evidence type="ECO:0000256" key="2">
    <source>
        <dbReference type="ARBA" id="ARBA00022801"/>
    </source>
</evidence>
<evidence type="ECO:0000256" key="7">
    <source>
        <dbReference type="SAM" id="MobiDB-lite"/>
    </source>
</evidence>
<evidence type="ECO:0000313" key="10">
    <source>
        <dbReference type="EMBL" id="SER94187.1"/>
    </source>
</evidence>
<keyword evidence="10" id="KW-0858">Xylan degradation</keyword>
<proteinExistence type="inferred from homology"/>
<dbReference type="EC" id="3.2.1.8" evidence="6"/>
<dbReference type="GO" id="GO:0031176">
    <property type="term" value="F:endo-1,4-beta-xylanase activity"/>
    <property type="evidence" value="ECO:0007669"/>
    <property type="project" value="UniProtKB-EC"/>
</dbReference>
<dbReference type="EMBL" id="FOGW01000015">
    <property type="protein sequence ID" value="SER94187.1"/>
    <property type="molecule type" value="Genomic_DNA"/>
</dbReference>
<evidence type="ECO:0000259" key="9">
    <source>
        <dbReference type="PROSITE" id="PS51760"/>
    </source>
</evidence>
<dbReference type="SMART" id="SM00458">
    <property type="entry name" value="RICIN"/>
    <property type="match status" value="1"/>
</dbReference>
<feature type="domain" description="GH10" evidence="9">
    <location>
        <begin position="30"/>
        <end position="382"/>
    </location>
</feature>
<accession>A0A1H9TAX0</accession>
<evidence type="ECO:0000256" key="4">
    <source>
        <dbReference type="ARBA" id="ARBA00023295"/>
    </source>
</evidence>
<organism evidence="10 11">
    <name type="scientific">Lachnobacterium bovis</name>
    <dbReference type="NCBI Taxonomy" id="140626"/>
    <lineage>
        <taxon>Bacteria</taxon>
        <taxon>Bacillati</taxon>
        <taxon>Bacillota</taxon>
        <taxon>Clostridia</taxon>
        <taxon>Lachnospirales</taxon>
        <taxon>Lachnospiraceae</taxon>
        <taxon>Lachnobacterium</taxon>
    </lineage>
</organism>
<dbReference type="InterPro" id="IPR044846">
    <property type="entry name" value="GH10"/>
</dbReference>
<feature type="signal peptide" evidence="8">
    <location>
        <begin position="1"/>
        <end position="27"/>
    </location>
</feature>
<dbReference type="PANTHER" id="PTHR31490:SF90">
    <property type="entry name" value="ENDO-1,4-BETA-XYLANASE A"/>
    <property type="match status" value="1"/>
</dbReference>
<evidence type="ECO:0000256" key="8">
    <source>
        <dbReference type="SAM" id="SignalP"/>
    </source>
</evidence>
<keyword evidence="5 6" id="KW-0624">Polysaccharide degradation</keyword>
<feature type="compositionally biased region" description="Pro residues" evidence="7">
    <location>
        <begin position="398"/>
        <end position="412"/>
    </location>
</feature>
<dbReference type="CDD" id="cd00161">
    <property type="entry name" value="beta-trefoil_Ricin-like"/>
    <property type="match status" value="1"/>
</dbReference>
<name>A0A1H9TAX0_9FIRM</name>
<dbReference type="AlphaFoldDB" id="A0A1H9TAX0"/>
<dbReference type="SMART" id="SM00633">
    <property type="entry name" value="Glyco_10"/>
    <property type="match status" value="1"/>
</dbReference>
<dbReference type="InterPro" id="IPR000772">
    <property type="entry name" value="Ricin_B_lectin"/>
</dbReference>
<comment type="catalytic activity">
    <reaction evidence="6">
        <text>Endohydrolysis of (1-&gt;4)-beta-D-xylosidic linkages in xylans.</text>
        <dbReference type="EC" id="3.2.1.8"/>
    </reaction>
</comment>
<keyword evidence="3 6" id="KW-0119">Carbohydrate metabolism</keyword>
<dbReference type="RefSeq" id="WP_074730714.1">
    <property type="nucleotide sequence ID" value="NZ_FOGW01000015.1"/>
</dbReference>
<dbReference type="SUPFAM" id="SSF50370">
    <property type="entry name" value="Ricin B-like lectins"/>
    <property type="match status" value="1"/>
</dbReference>
<keyword evidence="4 6" id="KW-0326">Glycosidase</keyword>